<feature type="transmembrane region" description="Helical" evidence="1">
    <location>
        <begin position="192"/>
        <end position="209"/>
    </location>
</feature>
<feature type="transmembrane region" description="Helical" evidence="1">
    <location>
        <begin position="6"/>
        <end position="26"/>
    </location>
</feature>
<feature type="transmembrane region" description="Helical" evidence="1">
    <location>
        <begin position="68"/>
        <end position="86"/>
    </location>
</feature>
<evidence type="ECO:0000256" key="1">
    <source>
        <dbReference type="SAM" id="Phobius"/>
    </source>
</evidence>
<dbReference type="EMBL" id="JBBMEJ010000001">
    <property type="protein sequence ID" value="MEQ2369386.1"/>
    <property type="molecule type" value="Genomic_DNA"/>
</dbReference>
<keyword evidence="1" id="KW-0472">Membrane</keyword>
<evidence type="ECO:0000313" key="3">
    <source>
        <dbReference type="Proteomes" id="UP001473063"/>
    </source>
</evidence>
<gene>
    <name evidence="2" type="ORF">WMO28_00240</name>
</gene>
<accession>A0ABV1BAX2</accession>
<feature type="transmembrane region" description="Helical" evidence="1">
    <location>
        <begin position="221"/>
        <end position="239"/>
    </location>
</feature>
<evidence type="ECO:0000313" key="2">
    <source>
        <dbReference type="EMBL" id="MEQ2369386.1"/>
    </source>
</evidence>
<comment type="caution">
    <text evidence="2">The sequence shown here is derived from an EMBL/GenBank/DDBJ whole genome shotgun (WGS) entry which is preliminary data.</text>
</comment>
<dbReference type="RefSeq" id="WP_349055720.1">
    <property type="nucleotide sequence ID" value="NZ_JBBMEJ010000001.1"/>
</dbReference>
<dbReference type="Proteomes" id="UP001473063">
    <property type="component" value="Unassembled WGS sequence"/>
</dbReference>
<protein>
    <submittedName>
        <fullName evidence="2">DUF6077 domain-containing protein</fullName>
    </submittedName>
</protein>
<keyword evidence="3" id="KW-1185">Reference proteome</keyword>
<feature type="transmembrane region" description="Helical" evidence="1">
    <location>
        <begin position="38"/>
        <end position="62"/>
    </location>
</feature>
<keyword evidence="1" id="KW-0812">Transmembrane</keyword>
<dbReference type="InterPro" id="IPR045723">
    <property type="entry name" value="DUF6077"/>
</dbReference>
<feature type="transmembrane region" description="Helical" evidence="1">
    <location>
        <begin position="321"/>
        <end position="340"/>
    </location>
</feature>
<reference evidence="2 3" key="1">
    <citation type="submission" date="2024-03" db="EMBL/GenBank/DDBJ databases">
        <title>Human intestinal bacterial collection.</title>
        <authorList>
            <person name="Pauvert C."/>
            <person name="Hitch T.C.A."/>
            <person name="Clavel T."/>
        </authorList>
    </citation>
    <scope>NUCLEOTIDE SEQUENCE [LARGE SCALE GENOMIC DNA]</scope>
    <source>
        <strain evidence="2 3">CLA-JM-H16</strain>
    </source>
</reference>
<keyword evidence="1" id="KW-1133">Transmembrane helix</keyword>
<sequence length="352" mass="39732">MRELMLIPAGIILELLVFFCAGSLLMRLLRMKAETSMALFMGYLLYFSVFELIAVPMTLKWISLTHFAWFWAAVMVSTVFAGCLFLHRQWFHQLREWGNVLKAHSWMLLLVAAVVLLQCLLVAAYQDNTADAAHYVGEVSTSVYTDTLARYNPLTGVLQKNFNIRYDLSAYPMNNAVWCCLLGIHPIVQSKIVMAVVNVLMINLLFYQLGKKLFREDVKKADLFVVFVCLLQLFSYSLYTSGTFQLTRCYEGKALLANVAIPAAFYAAVCLWMDEKSRNTWVFLVLASVSALTFSGSSIIYPVAVSAAVLPVMLFRRKLSWAIPYALCMVSGFLYAAVYFSSKLGWLVFPAS</sequence>
<feature type="transmembrane region" description="Helical" evidence="1">
    <location>
        <begin position="106"/>
        <end position="125"/>
    </location>
</feature>
<organism evidence="2 3">
    <name type="scientific">Blautia aquisgranensis</name>
    <dbReference type="NCBI Taxonomy" id="3133153"/>
    <lineage>
        <taxon>Bacteria</taxon>
        <taxon>Bacillati</taxon>
        <taxon>Bacillota</taxon>
        <taxon>Clostridia</taxon>
        <taxon>Lachnospirales</taxon>
        <taxon>Lachnospiraceae</taxon>
        <taxon>Blautia</taxon>
    </lineage>
</organism>
<name>A0ABV1BAX2_9FIRM</name>
<feature type="transmembrane region" description="Helical" evidence="1">
    <location>
        <begin position="254"/>
        <end position="273"/>
    </location>
</feature>
<dbReference type="Pfam" id="PF19554">
    <property type="entry name" value="DUF6077"/>
    <property type="match status" value="1"/>
</dbReference>
<feature type="transmembrane region" description="Helical" evidence="1">
    <location>
        <begin position="280"/>
        <end position="301"/>
    </location>
</feature>
<proteinExistence type="predicted"/>